<dbReference type="PANTHER" id="PTHR21013">
    <property type="entry name" value="ATP SYNTHASE MITOCHONDRIAL F1 COMPLEX ASSEMBLY FACTOR 2/ATP12 PROTEIN, MITOCHONDRIAL PRECURSOR"/>
    <property type="match status" value="1"/>
</dbReference>
<dbReference type="GO" id="GO:0043461">
    <property type="term" value="P:proton-transporting ATP synthase complex assembly"/>
    <property type="evidence" value="ECO:0007669"/>
    <property type="project" value="InterPro"/>
</dbReference>
<evidence type="ECO:0000313" key="4">
    <source>
        <dbReference type="EMBL" id="MCP1335213.1"/>
    </source>
</evidence>
<dbReference type="InterPro" id="IPR023335">
    <property type="entry name" value="ATP12_ortho_dom_sf"/>
</dbReference>
<reference evidence="4" key="1">
    <citation type="submission" date="2022-06" db="EMBL/GenBank/DDBJ databases">
        <title>Isolation and Genomics of Futiania mangrovii gen. nov., sp. nov., a Rare and Metabolically-versatile member in the Class Alphaproteobacteria.</title>
        <authorList>
            <person name="Liu L."/>
            <person name="Huang W.-C."/>
            <person name="Pan J."/>
            <person name="Li J."/>
            <person name="Huang Y."/>
            <person name="Du H."/>
            <person name="Liu Y."/>
            <person name="Li M."/>
        </authorList>
    </citation>
    <scope>NUCLEOTIDE SEQUENCE</scope>
    <source>
        <strain evidence="4">FT118</strain>
    </source>
</reference>
<proteinExistence type="inferred from homology"/>
<dbReference type="Pfam" id="PF07542">
    <property type="entry name" value="ATP12"/>
    <property type="match status" value="1"/>
</dbReference>
<sequence>MKRFYKTASAEPAEGGGWRILLDGREVKTPARRTLVAPARALADAVAAEWEGQGEEVQPATMPLTRALNSALDRVAPERDAVLADLAGYAESDLLCYRAESPEELAARQRAAWDPLLDWAREAHGLRLTLTEGVMPVAQPEGTGACARALIDPLDAARIAALHAFVTITGSFVLGLAVVHRRIGWEEAWTLSTLDEDWQGGLWGRDAEAEARAARRRAEMENAGHLLDLLDAD</sequence>
<dbReference type="Gene3D" id="3.30.2180.10">
    <property type="entry name" value="ATP12-like"/>
    <property type="match status" value="1"/>
</dbReference>
<dbReference type="EMBL" id="JAMZFT010000001">
    <property type="protein sequence ID" value="MCP1335213.1"/>
    <property type="molecule type" value="Genomic_DNA"/>
</dbReference>
<dbReference type="RefSeq" id="WP_269331164.1">
    <property type="nucleotide sequence ID" value="NZ_JAMZFT010000001.1"/>
</dbReference>
<comment type="caution">
    <text evidence="4">The sequence shown here is derived from an EMBL/GenBank/DDBJ whole genome shotgun (WGS) entry which is preliminary data.</text>
</comment>
<organism evidence="4 5">
    <name type="scientific">Futiania mangrovi</name>
    <dbReference type="NCBI Taxonomy" id="2959716"/>
    <lineage>
        <taxon>Bacteria</taxon>
        <taxon>Pseudomonadati</taxon>
        <taxon>Pseudomonadota</taxon>
        <taxon>Alphaproteobacteria</taxon>
        <taxon>Futianiales</taxon>
        <taxon>Futianiaceae</taxon>
        <taxon>Futiania</taxon>
    </lineage>
</organism>
<name>A0A9J6P915_9PROT</name>
<dbReference type="Gene3D" id="1.10.3580.10">
    <property type="entry name" value="ATP12 ATPase"/>
    <property type="match status" value="1"/>
</dbReference>
<keyword evidence="2" id="KW-0809">Transit peptide</keyword>
<keyword evidence="5" id="KW-1185">Reference proteome</keyword>
<dbReference type="InterPro" id="IPR042272">
    <property type="entry name" value="ATP12_ATP_synth-F1-assembly_N"/>
</dbReference>
<dbReference type="PANTHER" id="PTHR21013:SF10">
    <property type="entry name" value="ATP SYNTHASE MITOCHONDRIAL F1 COMPLEX ASSEMBLY FACTOR 2"/>
    <property type="match status" value="1"/>
</dbReference>
<evidence type="ECO:0000256" key="1">
    <source>
        <dbReference type="ARBA" id="ARBA00008231"/>
    </source>
</evidence>
<dbReference type="InterPro" id="IPR011419">
    <property type="entry name" value="ATP12_ATP_synth-F1-assembly"/>
</dbReference>
<evidence type="ECO:0000313" key="5">
    <source>
        <dbReference type="Proteomes" id="UP001055804"/>
    </source>
</evidence>
<evidence type="ECO:0000256" key="2">
    <source>
        <dbReference type="ARBA" id="ARBA00022946"/>
    </source>
</evidence>
<comment type="similarity">
    <text evidence="1">Belongs to the ATP12 family.</text>
</comment>
<dbReference type="SUPFAM" id="SSF160909">
    <property type="entry name" value="ATP12-like"/>
    <property type="match status" value="1"/>
</dbReference>
<evidence type="ECO:0000256" key="3">
    <source>
        <dbReference type="ARBA" id="ARBA00023186"/>
    </source>
</evidence>
<keyword evidence="3" id="KW-0143">Chaperone</keyword>
<accession>A0A9J6P915</accession>
<dbReference type="AlphaFoldDB" id="A0A9J6P915"/>
<dbReference type="Proteomes" id="UP001055804">
    <property type="component" value="Unassembled WGS sequence"/>
</dbReference>
<gene>
    <name evidence="4" type="ORF">NJQ99_02215</name>
</gene>
<protein>
    <submittedName>
        <fullName evidence="4">ATPase</fullName>
    </submittedName>
</protein>